<gene>
    <name evidence="4" type="ORF">IAD31_00830</name>
</gene>
<keyword evidence="2" id="KW-0472">Membrane</keyword>
<protein>
    <recommendedName>
        <fullName evidence="3">DUF4015 domain-containing protein</fullName>
    </recommendedName>
</protein>
<dbReference type="InterPro" id="IPR017853">
    <property type="entry name" value="GH"/>
</dbReference>
<sequence length="347" mass="37220">MGYRGYQGRGGGASTFLKIIVCILAILVVGGGGYLLALNNGGALPSWLPQGQTTDTPQTPASDTPTQEPDPSDSPEPSPTPSQTPETEEIRAVDVTVSQLLDGSAQTLAQQTGCDAVVVEVKGEWGKLQWPSQASLARQLGTVSTTQSLTQALNALAAQDIYLVARVDCFRDQALAAANVGSSLLMTRGGNRWYDSMGMSWVSPVNTQVRQYLVDLCVELSEMGFDELVLDSAYFPDQGEVHVLAQSTNYPDTRATVVEQFWQEVTRALEGSQVRLSAQVRGDSLVEGGVTSGMTPQLLDQYAQRVWVALDETTTQTQVTRALTQAGIDASRQLVGQENTSGQMIWG</sequence>
<feature type="region of interest" description="Disordered" evidence="1">
    <location>
        <begin position="48"/>
        <end position="88"/>
    </location>
</feature>
<comment type="caution">
    <text evidence="4">The sequence shown here is derived from an EMBL/GenBank/DDBJ whole genome shotgun (WGS) entry which is preliminary data.</text>
</comment>
<evidence type="ECO:0000256" key="2">
    <source>
        <dbReference type="SAM" id="Phobius"/>
    </source>
</evidence>
<organism evidence="4 5">
    <name type="scientific">Candidatus Enterenecus faecium</name>
    <dbReference type="NCBI Taxonomy" id="2840780"/>
    <lineage>
        <taxon>Bacteria</taxon>
        <taxon>Bacillati</taxon>
        <taxon>Bacillota</taxon>
        <taxon>Clostridia</taxon>
        <taxon>Eubacteriales</taxon>
        <taxon>Candidatus Enterenecus</taxon>
    </lineage>
</organism>
<reference evidence="4" key="1">
    <citation type="submission" date="2020-10" db="EMBL/GenBank/DDBJ databases">
        <authorList>
            <person name="Gilroy R."/>
        </authorList>
    </citation>
    <scope>NUCLEOTIDE SEQUENCE</scope>
    <source>
        <strain evidence="4">ChiGjej2B2-12916</strain>
    </source>
</reference>
<feature type="transmembrane region" description="Helical" evidence="2">
    <location>
        <begin position="16"/>
        <end position="37"/>
    </location>
</feature>
<dbReference type="Gene3D" id="3.20.20.80">
    <property type="entry name" value="Glycosidases"/>
    <property type="match status" value="1"/>
</dbReference>
<evidence type="ECO:0000313" key="4">
    <source>
        <dbReference type="EMBL" id="HIQ60135.1"/>
    </source>
</evidence>
<evidence type="ECO:0000259" key="3">
    <source>
        <dbReference type="Pfam" id="PF13200"/>
    </source>
</evidence>
<feature type="compositionally biased region" description="Low complexity" evidence="1">
    <location>
        <begin position="48"/>
        <end position="69"/>
    </location>
</feature>
<keyword evidence="2" id="KW-0812">Transmembrane</keyword>
<feature type="compositionally biased region" description="Pro residues" evidence="1">
    <location>
        <begin position="72"/>
        <end position="82"/>
    </location>
</feature>
<dbReference type="AlphaFoldDB" id="A0A9D0YSB0"/>
<evidence type="ECO:0000256" key="1">
    <source>
        <dbReference type="SAM" id="MobiDB-lite"/>
    </source>
</evidence>
<name>A0A9D0YSB0_9FIRM</name>
<reference evidence="4" key="2">
    <citation type="journal article" date="2021" name="PeerJ">
        <title>Extensive microbial diversity within the chicken gut microbiome revealed by metagenomics and culture.</title>
        <authorList>
            <person name="Gilroy R."/>
            <person name="Ravi A."/>
            <person name="Getino M."/>
            <person name="Pursley I."/>
            <person name="Horton D.L."/>
            <person name="Alikhan N.F."/>
            <person name="Baker D."/>
            <person name="Gharbi K."/>
            <person name="Hall N."/>
            <person name="Watson M."/>
            <person name="Adriaenssens E.M."/>
            <person name="Foster-Nyarko E."/>
            <person name="Jarju S."/>
            <person name="Secka A."/>
            <person name="Antonio M."/>
            <person name="Oren A."/>
            <person name="Chaudhuri R.R."/>
            <person name="La Ragione R."/>
            <person name="Hildebrand F."/>
            <person name="Pallen M.J."/>
        </authorList>
    </citation>
    <scope>NUCLEOTIDE SEQUENCE</scope>
    <source>
        <strain evidence="4">ChiGjej2B2-12916</strain>
    </source>
</reference>
<dbReference type="Proteomes" id="UP000886879">
    <property type="component" value="Unassembled WGS sequence"/>
</dbReference>
<dbReference type="Pfam" id="PF13200">
    <property type="entry name" value="DUF4015"/>
    <property type="match status" value="1"/>
</dbReference>
<dbReference type="EMBL" id="DVFO01000005">
    <property type="protein sequence ID" value="HIQ60135.1"/>
    <property type="molecule type" value="Genomic_DNA"/>
</dbReference>
<accession>A0A9D0YSB0</accession>
<evidence type="ECO:0000313" key="5">
    <source>
        <dbReference type="Proteomes" id="UP000886879"/>
    </source>
</evidence>
<proteinExistence type="predicted"/>
<dbReference type="InterPro" id="IPR025275">
    <property type="entry name" value="DUF4015"/>
</dbReference>
<feature type="domain" description="DUF4015" evidence="3">
    <location>
        <begin position="107"/>
        <end position="284"/>
    </location>
</feature>
<keyword evidence="2" id="KW-1133">Transmembrane helix</keyword>
<dbReference type="SUPFAM" id="SSF51445">
    <property type="entry name" value="(Trans)glycosidases"/>
    <property type="match status" value="1"/>
</dbReference>